<dbReference type="RefSeq" id="WP_133316549.1">
    <property type="nucleotide sequence ID" value="NZ_SMTL01000003.1"/>
</dbReference>
<protein>
    <submittedName>
        <fullName evidence="1">Uncharacterized protein</fullName>
    </submittedName>
</protein>
<evidence type="ECO:0000313" key="2">
    <source>
        <dbReference type="Proteomes" id="UP000295238"/>
    </source>
</evidence>
<reference evidence="1 2" key="1">
    <citation type="submission" date="2019-03" db="EMBL/GenBank/DDBJ databases">
        <title>Rhizobium sp. nov., an bacterium isolated from biocrust in Mu Us Desert.</title>
        <authorList>
            <person name="Lixiong L."/>
        </authorList>
    </citation>
    <scope>NUCLEOTIDE SEQUENCE [LARGE SCALE GENOMIC DNA]</scope>
    <source>
        <strain evidence="1 2">SPY-1</strain>
    </source>
</reference>
<comment type="caution">
    <text evidence="1">The sequence shown here is derived from an EMBL/GenBank/DDBJ whole genome shotgun (WGS) entry which is preliminary data.</text>
</comment>
<dbReference type="AlphaFoldDB" id="A0A4R5UH43"/>
<keyword evidence="2" id="KW-1185">Reference proteome</keyword>
<dbReference type="EMBL" id="SMTL01000003">
    <property type="protein sequence ID" value="TDK35126.1"/>
    <property type="molecule type" value="Genomic_DNA"/>
</dbReference>
<dbReference type="Proteomes" id="UP000295238">
    <property type="component" value="Unassembled WGS sequence"/>
</dbReference>
<accession>A0A4R5UH43</accession>
<proteinExistence type="predicted"/>
<organism evidence="1 2">
    <name type="scientific">Rhizobium deserti</name>
    <dbReference type="NCBI Taxonomy" id="2547961"/>
    <lineage>
        <taxon>Bacteria</taxon>
        <taxon>Pseudomonadati</taxon>
        <taxon>Pseudomonadota</taxon>
        <taxon>Alphaproteobacteria</taxon>
        <taxon>Hyphomicrobiales</taxon>
        <taxon>Rhizobiaceae</taxon>
        <taxon>Rhizobium/Agrobacterium group</taxon>
        <taxon>Rhizobium</taxon>
    </lineage>
</organism>
<sequence>MKKCTYSATREAIVAKAIGPVASELRLIDPADLISLLRLEYHANISDLVSSAAELYFHPGTVCFGIGGDYRLDWDTYPSVTLDLEIKPRGVTIHAQLTLEAERACIEINYINFVSPSANPDENTRFLEDSLLEATFRPSSRGMASLSAANY</sequence>
<dbReference type="OrthoDB" id="7862614at2"/>
<evidence type="ECO:0000313" key="1">
    <source>
        <dbReference type="EMBL" id="TDK35126.1"/>
    </source>
</evidence>
<name>A0A4R5UH43_9HYPH</name>
<gene>
    <name evidence="1" type="ORF">E2F50_12725</name>
</gene>